<feature type="region of interest" description="Disordered" evidence="2">
    <location>
        <begin position="364"/>
        <end position="389"/>
    </location>
</feature>
<evidence type="ECO:0000313" key="3">
    <source>
        <dbReference type="EMBL" id="NKE43426.1"/>
    </source>
</evidence>
<dbReference type="RefSeq" id="WP_168046407.1">
    <property type="nucleotide sequence ID" value="NZ_JAATJR010000001.1"/>
</dbReference>
<name>A0ABX1ES32_9PROT</name>
<dbReference type="Proteomes" id="UP000765160">
    <property type="component" value="Unassembled WGS sequence"/>
</dbReference>
<organism evidence="3 4">
    <name type="scientific">Falsiroseomonas frigidaquae</name>
    <dbReference type="NCBI Taxonomy" id="487318"/>
    <lineage>
        <taxon>Bacteria</taxon>
        <taxon>Pseudomonadati</taxon>
        <taxon>Pseudomonadota</taxon>
        <taxon>Alphaproteobacteria</taxon>
        <taxon>Acetobacterales</taxon>
        <taxon>Roseomonadaceae</taxon>
        <taxon>Falsiroseomonas</taxon>
    </lineage>
</organism>
<comment type="caution">
    <text evidence="3">The sequence shown here is derived from an EMBL/GenBank/DDBJ whole genome shotgun (WGS) entry which is preliminary data.</text>
</comment>
<accession>A0ABX1ES32</accession>
<protein>
    <recommendedName>
        <fullName evidence="5">Bacteriophage tail tape measure N-terminal domain-containing protein</fullName>
    </recommendedName>
</protein>
<feature type="coiled-coil region" evidence="1">
    <location>
        <begin position="199"/>
        <end position="226"/>
    </location>
</feature>
<keyword evidence="1" id="KW-0175">Coiled coil</keyword>
<evidence type="ECO:0000256" key="2">
    <source>
        <dbReference type="SAM" id="MobiDB-lite"/>
    </source>
</evidence>
<evidence type="ECO:0008006" key="5">
    <source>
        <dbReference type="Google" id="ProtNLM"/>
    </source>
</evidence>
<evidence type="ECO:0000313" key="4">
    <source>
        <dbReference type="Proteomes" id="UP000765160"/>
    </source>
</evidence>
<reference evidence="3 4" key="1">
    <citation type="submission" date="2020-03" db="EMBL/GenBank/DDBJ databases">
        <title>Roseomonas selenitidurans sp. nov. isolated from soil.</title>
        <authorList>
            <person name="Liu H."/>
        </authorList>
    </citation>
    <scope>NUCLEOTIDE SEQUENCE [LARGE SCALE GENOMIC DNA]</scope>
    <source>
        <strain evidence="3 4">JCM 15073</strain>
    </source>
</reference>
<sequence>MSGSRGRGTYSFRIQAEGFAEFVQDLRRVAGESAEANRAIETLVRSSPQLESSLDRAAQATERAARRATELREAQDRLASSAQSNAGRVASLSNTFEGLERTSQRAAQRTNDLRGALELLGASGIASALGPVASGANNLADALAVAGSAAGRAGGALTLLSGVAVPLLGTLVALGGAGYALAQAHAAAAERTNQVRQASEAYNDAIRRSNEALESAEQRSLRLAEAKKQETVATLQNAIALNREEQARASAALARTQALREQMAGSVASGRVPLGWVQEGLNSLDATILAQSTQVDGFGRLVGEAESRLATARATIYSTPAGPPAPSASGSGGGGGGRVLAETSDRGFDQAETLARRTAERAIDTDRRAQTQITRTREREEAQREQVAERATDSITRYLADGFANTFSNVEGGFAATMRRLQQTAGSTVLRIGAEAVVRPVASGAVSALGIGSDSSGGSLSQLLGYTGAANQVGSALGLTGGAGGGLSQLASTPLWGGNVAGPAFNGIAASGAPTLGALAGGIGGGFALGSMIGSYTAGDSAARQTNAQIGAGGGAVAGAIIGSIVPGIGTVIGGLIGGAIGGGGGGLIGPGRAFDGADALIGIGPDGRAIFAGTAVSRGYTGDEDALIANAQAQIADLNARLDATGLRFSEDARSARSIGGFGQEVYGALGRIGDRESSSPRDISGGLRAFGQDAADLRSDNANVTRAFEAYGVTDLGEALNIAQFVTTVFEPMGRLAEPITELEAGLNGVRAAFEPVIAQASLLGLSLADINARQAEAETLVRARSEASILGGLTQRSRVLGGFLESRARSTGSAQSQFGAAQSQFEAALEAARSAGTESADLGRVVSTANAYLTANSSFNGAGAQAGAVEAMVRGSVVALGGQLDLPGFTDDLSGAIFRAGERQVDELKLLRGEVAGLREEMQRIRLLTTLG</sequence>
<gene>
    <name evidence="3" type="ORF">HB662_01460</name>
</gene>
<evidence type="ECO:0000256" key="1">
    <source>
        <dbReference type="SAM" id="Coils"/>
    </source>
</evidence>
<keyword evidence="4" id="KW-1185">Reference proteome</keyword>
<feature type="region of interest" description="Disordered" evidence="2">
    <location>
        <begin position="317"/>
        <end position="341"/>
    </location>
</feature>
<dbReference type="EMBL" id="JAAVTX010000001">
    <property type="protein sequence ID" value="NKE43426.1"/>
    <property type="molecule type" value="Genomic_DNA"/>
</dbReference>
<proteinExistence type="predicted"/>